<evidence type="ECO:0000313" key="2">
    <source>
        <dbReference type="Proteomes" id="UP000320887"/>
    </source>
</evidence>
<sequence>MKLFNVTKEKLYEVPEIELKQKLEIPKNEKIVYIILTDNGHINIQTKEDLK</sequence>
<dbReference type="EMBL" id="MK570056">
    <property type="protein sequence ID" value="QDI74045.1"/>
    <property type="molecule type" value="Genomic_DNA"/>
</dbReference>
<proteinExistence type="predicted"/>
<dbReference type="Proteomes" id="UP000320887">
    <property type="component" value="Segment"/>
</dbReference>
<organism evidence="1 2">
    <name type="scientific">Nitrosopumilus spindle-shaped virus</name>
    <dbReference type="NCBI Taxonomy" id="2508184"/>
    <lineage>
        <taxon>Viruses</taxon>
        <taxon>Viruses incertae sedis</taxon>
        <taxon>Thaspiviridae</taxon>
        <taxon>Nitmarvirus</taxon>
        <taxon>Nitmarvirus maris</taxon>
        <taxon>Nitmarvirus NSV1</taxon>
    </lineage>
</organism>
<accession>A0A514K330</accession>
<protein>
    <submittedName>
        <fullName evidence="1">Uncharacterized protein</fullName>
    </submittedName>
</protein>
<name>A0A514K330_9VIRU</name>
<reference evidence="1 2" key="1">
    <citation type="submission" date="2019-02" db="EMBL/GenBank/DDBJ databases">
        <title>Spindle-shaped viruses infect a marine ammonia-oxidizing thaumarchaeon.</title>
        <authorList>
            <person name="Kim J.-G."/>
            <person name="Kim S.-J."/>
            <person name="Rhee S.-K."/>
        </authorList>
    </citation>
    <scope>NUCLEOTIDE SEQUENCE [LARGE SCALE GENOMIC DNA]</scope>
    <source>
        <strain evidence="1">NSV4</strain>
    </source>
</reference>
<evidence type="ECO:0000313" key="1">
    <source>
        <dbReference type="EMBL" id="QDI74045.1"/>
    </source>
</evidence>